<protein>
    <recommendedName>
        <fullName evidence="8">Abasic site processing protein</fullName>
        <ecNumber evidence="8">3.4.-.-</ecNumber>
    </recommendedName>
</protein>
<proteinExistence type="inferred from homology"/>
<evidence type="ECO:0000313" key="9">
    <source>
        <dbReference type="EMBL" id="KJD46241.1"/>
    </source>
</evidence>
<evidence type="ECO:0000256" key="4">
    <source>
        <dbReference type="ARBA" id="ARBA00022801"/>
    </source>
</evidence>
<dbReference type="GO" id="GO:0003697">
    <property type="term" value="F:single-stranded DNA binding"/>
    <property type="evidence" value="ECO:0007669"/>
    <property type="project" value="InterPro"/>
</dbReference>
<dbReference type="PANTHER" id="PTHR13604">
    <property type="entry name" value="DC12-RELATED"/>
    <property type="match status" value="1"/>
</dbReference>
<keyword evidence="3" id="KW-0227">DNA damage</keyword>
<dbReference type="AlphaFoldDB" id="A0A0D7X4D5"/>
<dbReference type="InterPro" id="IPR003738">
    <property type="entry name" value="SRAP"/>
</dbReference>
<evidence type="ECO:0000256" key="8">
    <source>
        <dbReference type="RuleBase" id="RU364100"/>
    </source>
</evidence>
<dbReference type="Proteomes" id="UP000032534">
    <property type="component" value="Unassembled WGS sequence"/>
</dbReference>
<dbReference type="PATRIC" id="fig|159743.3.peg.1701"/>
<dbReference type="Pfam" id="PF02586">
    <property type="entry name" value="SRAP"/>
    <property type="match status" value="1"/>
</dbReference>
<dbReference type="EMBL" id="JTHP01000010">
    <property type="protein sequence ID" value="KJD46241.1"/>
    <property type="molecule type" value="Genomic_DNA"/>
</dbReference>
<comment type="similarity">
    <text evidence="1 8">Belongs to the SOS response-associated peptidase family.</text>
</comment>
<dbReference type="InterPro" id="IPR036590">
    <property type="entry name" value="SRAP-like"/>
</dbReference>
<evidence type="ECO:0000256" key="2">
    <source>
        <dbReference type="ARBA" id="ARBA00022670"/>
    </source>
</evidence>
<dbReference type="GO" id="GO:0006508">
    <property type="term" value="P:proteolysis"/>
    <property type="evidence" value="ECO:0007669"/>
    <property type="project" value="UniProtKB-KW"/>
</dbReference>
<keyword evidence="6" id="KW-0238">DNA-binding</keyword>
<comment type="caution">
    <text evidence="9">The sequence shown here is derived from an EMBL/GenBank/DDBJ whole genome shotgun (WGS) entry which is preliminary data.</text>
</comment>
<dbReference type="PANTHER" id="PTHR13604:SF0">
    <property type="entry name" value="ABASIC SITE PROCESSING PROTEIN HMCES"/>
    <property type="match status" value="1"/>
</dbReference>
<keyword evidence="5" id="KW-0190">Covalent protein-DNA linkage</keyword>
<evidence type="ECO:0000256" key="6">
    <source>
        <dbReference type="ARBA" id="ARBA00023125"/>
    </source>
</evidence>
<evidence type="ECO:0000313" key="10">
    <source>
        <dbReference type="Proteomes" id="UP000032534"/>
    </source>
</evidence>
<evidence type="ECO:0000256" key="7">
    <source>
        <dbReference type="ARBA" id="ARBA00023239"/>
    </source>
</evidence>
<dbReference type="EC" id="3.4.-.-" evidence="8"/>
<dbReference type="RefSeq" id="WP_044645592.1">
    <property type="nucleotide sequence ID" value="NZ_JTHP01000010.1"/>
</dbReference>
<evidence type="ECO:0000256" key="1">
    <source>
        <dbReference type="ARBA" id="ARBA00008136"/>
    </source>
</evidence>
<keyword evidence="4 8" id="KW-0378">Hydrolase</keyword>
<dbReference type="GO" id="GO:0016829">
    <property type="term" value="F:lyase activity"/>
    <property type="evidence" value="ECO:0007669"/>
    <property type="project" value="UniProtKB-KW"/>
</dbReference>
<dbReference type="GO" id="GO:0008233">
    <property type="term" value="F:peptidase activity"/>
    <property type="evidence" value="ECO:0007669"/>
    <property type="project" value="UniProtKB-KW"/>
</dbReference>
<reference evidence="9 10" key="1">
    <citation type="submission" date="2014-11" db="EMBL/GenBank/DDBJ databases">
        <title>Draft Genome Sequences of Paenibacillus polymyxa NRRL B-30509 and Paenibacillus terrae NRRL B-30644, Strains from a Poultry Environment that Produce Tridecaptin A and Paenicidins.</title>
        <authorList>
            <person name="van Belkum M.J."/>
            <person name="Lohans C.T."/>
            <person name="Vederas J.C."/>
        </authorList>
    </citation>
    <scope>NUCLEOTIDE SEQUENCE [LARGE SCALE GENOMIC DNA]</scope>
    <source>
        <strain evidence="9 10">NRRL B-30644</strain>
    </source>
</reference>
<keyword evidence="2 8" id="KW-0645">Protease</keyword>
<keyword evidence="10" id="KW-1185">Reference proteome</keyword>
<keyword evidence="7" id="KW-0456">Lyase</keyword>
<evidence type="ECO:0000256" key="5">
    <source>
        <dbReference type="ARBA" id="ARBA00023124"/>
    </source>
</evidence>
<name>A0A0D7X4D5_9BACL</name>
<dbReference type="OrthoDB" id="9782620at2"/>
<evidence type="ECO:0000256" key="3">
    <source>
        <dbReference type="ARBA" id="ARBA00022763"/>
    </source>
</evidence>
<sequence>MCKRFSLSADLDEVRDHFGIQRVMYYYKTRYNMSPTQHVPIVLHQEGERVLDEFRWGFIPYWGKDCVNADLNTVRVNPSYRKMAETRRCVIPCNGFYYWRKLGKRMCAVRVVLPGQKMFAVAGLYEVWQDSRKEPLRTCTMMTVQANADIREFDGRMPAILESSNMDSWLDPSIKNIDELLPLLCTYEQGDMSIYPVTPLVANDEHDNRECIQEMDLQWSWIKP</sequence>
<dbReference type="GO" id="GO:0106300">
    <property type="term" value="P:protein-DNA covalent cross-linking repair"/>
    <property type="evidence" value="ECO:0007669"/>
    <property type="project" value="InterPro"/>
</dbReference>
<dbReference type="Gene3D" id="3.90.1680.10">
    <property type="entry name" value="SOS response associated peptidase-like"/>
    <property type="match status" value="1"/>
</dbReference>
<dbReference type="SUPFAM" id="SSF143081">
    <property type="entry name" value="BB1717-like"/>
    <property type="match status" value="1"/>
</dbReference>
<organism evidence="9 10">
    <name type="scientific">Paenibacillus terrae</name>
    <dbReference type="NCBI Taxonomy" id="159743"/>
    <lineage>
        <taxon>Bacteria</taxon>
        <taxon>Bacillati</taxon>
        <taxon>Bacillota</taxon>
        <taxon>Bacilli</taxon>
        <taxon>Bacillales</taxon>
        <taxon>Paenibacillaceae</taxon>
        <taxon>Paenibacillus</taxon>
    </lineage>
</organism>
<gene>
    <name evidence="9" type="ORF">QD47_07750</name>
</gene>
<accession>A0A0D7X4D5</accession>